<reference evidence="1" key="3">
    <citation type="submission" date="2025-09" db="UniProtKB">
        <authorList>
            <consortium name="Ensembl"/>
        </authorList>
    </citation>
    <scope>IDENTIFICATION</scope>
</reference>
<evidence type="ECO:0000313" key="2">
    <source>
        <dbReference type="Proteomes" id="UP000233100"/>
    </source>
</evidence>
<sequence>PPCPVSLHLFKVPTTTPRIFINHQIMSLILRENRLLGVPGEASL</sequence>
<name>A0A7N9CA07_MACFA</name>
<keyword evidence="2" id="KW-1185">Reference proteome</keyword>
<reference evidence="1 2" key="1">
    <citation type="submission" date="2013-03" db="EMBL/GenBank/DDBJ databases">
        <authorList>
            <person name="Warren W."/>
            <person name="Wilson R.K."/>
        </authorList>
    </citation>
    <scope>NUCLEOTIDE SEQUENCE</scope>
</reference>
<reference evidence="1" key="2">
    <citation type="submission" date="2025-08" db="UniProtKB">
        <authorList>
            <consortium name="Ensembl"/>
        </authorList>
    </citation>
    <scope>IDENTIFICATION</scope>
</reference>
<dbReference type="Proteomes" id="UP000233100">
    <property type="component" value="Chromosome 20"/>
</dbReference>
<protein>
    <submittedName>
        <fullName evidence="1">Uncharacterized protein</fullName>
    </submittedName>
</protein>
<dbReference type="AlphaFoldDB" id="A0A7N9CA07"/>
<dbReference type="Ensembl" id="ENSMFAT00000079638.1">
    <property type="protein sequence ID" value="ENSMFAP00000046497.1"/>
    <property type="gene ID" value="ENSMFAG00000065419.1"/>
</dbReference>
<proteinExistence type="predicted"/>
<accession>A0A7N9CA07</accession>
<organism evidence="1 2">
    <name type="scientific">Macaca fascicularis</name>
    <name type="common">Crab-eating macaque</name>
    <name type="synonym">Cynomolgus monkey</name>
    <dbReference type="NCBI Taxonomy" id="9541"/>
    <lineage>
        <taxon>Eukaryota</taxon>
        <taxon>Metazoa</taxon>
        <taxon>Chordata</taxon>
        <taxon>Craniata</taxon>
        <taxon>Vertebrata</taxon>
        <taxon>Euteleostomi</taxon>
        <taxon>Mammalia</taxon>
        <taxon>Eutheria</taxon>
        <taxon>Euarchontoglires</taxon>
        <taxon>Primates</taxon>
        <taxon>Haplorrhini</taxon>
        <taxon>Catarrhini</taxon>
        <taxon>Cercopithecidae</taxon>
        <taxon>Cercopithecinae</taxon>
        <taxon>Macaca</taxon>
    </lineage>
</organism>
<evidence type="ECO:0000313" key="1">
    <source>
        <dbReference type="Ensembl" id="ENSMFAP00000046497.1"/>
    </source>
</evidence>